<dbReference type="Proteomes" id="UP000041254">
    <property type="component" value="Unassembled WGS sequence"/>
</dbReference>
<dbReference type="SUPFAM" id="SSF49562">
    <property type="entry name" value="C2 domain (Calcium/lipid-binding domain, CaLB)"/>
    <property type="match status" value="1"/>
</dbReference>
<dbReference type="InterPro" id="IPR035892">
    <property type="entry name" value="C2_domain_sf"/>
</dbReference>
<keyword evidence="1" id="KW-1133">Transmembrane helix</keyword>
<feature type="domain" description="C2" evidence="2">
    <location>
        <begin position="505"/>
        <end position="627"/>
    </location>
</feature>
<name>A0A0G4EAE8_VITBC</name>
<proteinExistence type="predicted"/>
<reference evidence="3 4" key="1">
    <citation type="submission" date="2014-11" db="EMBL/GenBank/DDBJ databases">
        <authorList>
            <person name="Zhu J."/>
            <person name="Qi W."/>
            <person name="Song R."/>
        </authorList>
    </citation>
    <scope>NUCLEOTIDE SEQUENCE [LARGE SCALE GENOMIC DNA]</scope>
</reference>
<keyword evidence="1" id="KW-0812">Transmembrane</keyword>
<evidence type="ECO:0000313" key="4">
    <source>
        <dbReference type="Proteomes" id="UP000041254"/>
    </source>
</evidence>
<sequence length="705" mass="80269">MARVMQDSATALLRHLAVRSREDDIAASDVFSPVPHGRNASEGLNPTVVYFVIGLYILCGTLLLVALNADAADRRFKALKAKAEKSSTQQGRRKSSLMSPVSYRGSLARIEQIVGKKSLPEDVIASALADQLMKEAVTIKQLGLQTANGEAEGSARASGRGSGRRSTVYEDPAPFVFSMEGDLLVKPISSSGYFSIQLKSFLSFFLNHHLFLSLFSASLPAFSRIKRTFYACWVLHMCCLLAGIVVNYHELSLDSGESHDMLATVQGSVYAAIVLYPFYRYFLYLLRHTYYHELNPLFRPEFPPLNIRKFAHIPDKTFLEWVLCMRNAHERRLVWVFQQRGLSHRFWTVLWRSIRSTLTGSIYKRYGRLTSFLLLLTLLISAGLATAYLLEVTGRLPSDVIQYWAVGLVTVFVVLVFVLEPLSLFFWHVIYTSWVRAGARKHQFAYCGRELVGLPQNIELAKVADNNVFKRAEEVAARRLQRLWRSKSASWVDRGEKVRSVTKIQAARRRTIAQRKYARDRLWHMDIEVFACKKLRMVALEGLMNPFVRFACDKGNPETYETDVDWEANQNPKFKANNRFKIDIKDAALLWVSVWNRTIHTDDFIGRATLVFDEYKSKKQRTTDLWIPLYDRIQEDPSAVTDKASERPLGNLSGEVHIRFTFKDPLKEDCGDDSWMLPKHKILLQKGAASTAPPATVVTAPTRKY</sequence>
<dbReference type="PROSITE" id="PS50004">
    <property type="entry name" value="C2"/>
    <property type="match status" value="1"/>
</dbReference>
<accession>A0A0G4EAE8</accession>
<evidence type="ECO:0000256" key="1">
    <source>
        <dbReference type="SAM" id="Phobius"/>
    </source>
</evidence>
<dbReference type="Pfam" id="PF00168">
    <property type="entry name" value="C2"/>
    <property type="match status" value="1"/>
</dbReference>
<feature type="transmembrane region" description="Helical" evidence="1">
    <location>
        <begin position="372"/>
        <end position="390"/>
    </location>
</feature>
<feature type="transmembrane region" description="Helical" evidence="1">
    <location>
        <begin position="402"/>
        <end position="431"/>
    </location>
</feature>
<organism evidence="3 4">
    <name type="scientific">Vitrella brassicaformis (strain CCMP3155)</name>
    <dbReference type="NCBI Taxonomy" id="1169540"/>
    <lineage>
        <taxon>Eukaryota</taxon>
        <taxon>Sar</taxon>
        <taxon>Alveolata</taxon>
        <taxon>Colpodellida</taxon>
        <taxon>Vitrellaceae</taxon>
        <taxon>Vitrella</taxon>
    </lineage>
</organism>
<dbReference type="CDD" id="cd00030">
    <property type="entry name" value="C2"/>
    <property type="match status" value="1"/>
</dbReference>
<evidence type="ECO:0000259" key="2">
    <source>
        <dbReference type="PROSITE" id="PS50004"/>
    </source>
</evidence>
<dbReference type="EMBL" id="CDMY01000055">
    <property type="protein sequence ID" value="CEL92222.1"/>
    <property type="molecule type" value="Genomic_DNA"/>
</dbReference>
<dbReference type="Gene3D" id="2.60.40.150">
    <property type="entry name" value="C2 domain"/>
    <property type="match status" value="1"/>
</dbReference>
<dbReference type="VEuPathDB" id="CryptoDB:Vbra_10960"/>
<feature type="transmembrane region" description="Helical" evidence="1">
    <location>
        <begin position="228"/>
        <end position="249"/>
    </location>
</feature>
<dbReference type="InParanoid" id="A0A0G4EAE8"/>
<keyword evidence="4" id="KW-1185">Reference proteome</keyword>
<keyword evidence="1" id="KW-0472">Membrane</keyword>
<feature type="transmembrane region" description="Helical" evidence="1">
    <location>
        <begin position="261"/>
        <end position="279"/>
    </location>
</feature>
<evidence type="ECO:0000313" key="3">
    <source>
        <dbReference type="EMBL" id="CEL92222.1"/>
    </source>
</evidence>
<dbReference type="InterPro" id="IPR000008">
    <property type="entry name" value="C2_dom"/>
</dbReference>
<gene>
    <name evidence="3" type="ORF">Vbra_10960</name>
</gene>
<protein>
    <recommendedName>
        <fullName evidence="2">C2 domain-containing protein</fullName>
    </recommendedName>
</protein>
<dbReference type="AlphaFoldDB" id="A0A0G4EAE8"/>
<feature type="transmembrane region" description="Helical" evidence="1">
    <location>
        <begin position="48"/>
        <end position="67"/>
    </location>
</feature>